<dbReference type="GO" id="GO:0005524">
    <property type="term" value="F:ATP binding"/>
    <property type="evidence" value="ECO:0007669"/>
    <property type="project" value="UniProtKB-KW"/>
</dbReference>
<evidence type="ECO:0000256" key="4">
    <source>
        <dbReference type="ARBA" id="ARBA00022840"/>
    </source>
</evidence>
<dbReference type="SUPFAM" id="SSF52540">
    <property type="entry name" value="P-loop containing nucleoside triphosphate hydrolases"/>
    <property type="match status" value="1"/>
</dbReference>
<gene>
    <name evidence="6" type="ORF">SD1D_2263</name>
</gene>
<dbReference type="InterPro" id="IPR003439">
    <property type="entry name" value="ABC_transporter-like_ATP-bd"/>
</dbReference>
<dbReference type="PANTHER" id="PTHR42798">
    <property type="entry name" value="LIPOPROTEIN-RELEASING SYSTEM ATP-BINDING PROTEIN LOLD"/>
    <property type="match status" value="1"/>
</dbReference>
<evidence type="ECO:0000256" key="1">
    <source>
        <dbReference type="ARBA" id="ARBA00005417"/>
    </source>
</evidence>
<dbReference type="InterPro" id="IPR027417">
    <property type="entry name" value="P-loop_NTPase"/>
</dbReference>
<dbReference type="PANTHER" id="PTHR42798:SF4">
    <property type="entry name" value="ABC TRANSPORTER DOMAIN-CONTAINING PROTEIN"/>
    <property type="match status" value="1"/>
</dbReference>
<evidence type="ECO:0000313" key="7">
    <source>
        <dbReference type="Proteomes" id="UP000196053"/>
    </source>
</evidence>
<organism evidence="6 7">
    <name type="scientific">Herbinix luporum</name>
    <dbReference type="NCBI Taxonomy" id="1679721"/>
    <lineage>
        <taxon>Bacteria</taxon>
        <taxon>Bacillati</taxon>
        <taxon>Bacillota</taxon>
        <taxon>Clostridia</taxon>
        <taxon>Lachnospirales</taxon>
        <taxon>Lachnospiraceae</taxon>
        <taxon>Herbinix</taxon>
    </lineage>
</organism>
<dbReference type="Pfam" id="PF00005">
    <property type="entry name" value="ABC_tran"/>
    <property type="match status" value="1"/>
</dbReference>
<protein>
    <recommendedName>
        <fullName evidence="5">ABC transporter domain-containing protein</fullName>
    </recommendedName>
</protein>
<dbReference type="GO" id="GO:0016887">
    <property type="term" value="F:ATP hydrolysis activity"/>
    <property type="evidence" value="ECO:0007669"/>
    <property type="project" value="InterPro"/>
</dbReference>
<dbReference type="RefSeq" id="WP_058259003.1">
    <property type="nucleotide sequence ID" value="NZ_LN879430.1"/>
</dbReference>
<dbReference type="KEGG" id="hsd:SD1D_2263"/>
<keyword evidence="2" id="KW-0813">Transport</keyword>
<evidence type="ECO:0000256" key="2">
    <source>
        <dbReference type="ARBA" id="ARBA00022448"/>
    </source>
</evidence>
<dbReference type="AlphaFoldDB" id="A0A0K8J928"/>
<evidence type="ECO:0000259" key="5">
    <source>
        <dbReference type="PROSITE" id="PS50893"/>
    </source>
</evidence>
<evidence type="ECO:0000313" key="6">
    <source>
        <dbReference type="EMBL" id="CUH93778.1"/>
    </source>
</evidence>
<dbReference type="CDD" id="cd03255">
    <property type="entry name" value="ABC_MJ0796_LolCDE_FtsE"/>
    <property type="match status" value="1"/>
</dbReference>
<feature type="domain" description="ABC transporter" evidence="5">
    <location>
        <begin position="4"/>
        <end position="228"/>
    </location>
</feature>
<keyword evidence="3" id="KW-0547">Nucleotide-binding</keyword>
<keyword evidence="7" id="KW-1185">Reference proteome</keyword>
<evidence type="ECO:0000256" key="3">
    <source>
        <dbReference type="ARBA" id="ARBA00022741"/>
    </source>
</evidence>
<dbReference type="InterPro" id="IPR003593">
    <property type="entry name" value="AAA+_ATPase"/>
</dbReference>
<proteinExistence type="inferred from homology"/>
<dbReference type="PROSITE" id="PS00211">
    <property type="entry name" value="ABC_TRANSPORTER_1"/>
    <property type="match status" value="1"/>
</dbReference>
<comment type="similarity">
    <text evidence="1">Belongs to the ABC transporter superfamily.</text>
</comment>
<keyword evidence="4" id="KW-0067">ATP-binding</keyword>
<sequence length="228" mass="25413">MELLSVQNVSKSFKDHSYTVHAVNDVSLDIHQGEMIAIIGPSGSGKTTLLNLMGIVISPDSGEVYVEGQKASGMNDTMRCRMRNQYFGYIVQDFALIEEDTAMQNILVPTLYSKHKKSSSEYRKLIYSMAEKLQVSDKLKSTVKKLSGGERQRIAIIRSMVCDQKIILADEPTGSLDKDNSTIVMKCLRELVDDFKKTVVIVTHDLNVARQCDRTFNLTGGVLTPCNL</sequence>
<accession>A0A0K8J928</accession>
<dbReference type="SMART" id="SM00382">
    <property type="entry name" value="AAA"/>
    <property type="match status" value="1"/>
</dbReference>
<dbReference type="Gene3D" id="3.40.50.300">
    <property type="entry name" value="P-loop containing nucleotide triphosphate hydrolases"/>
    <property type="match status" value="1"/>
</dbReference>
<dbReference type="InterPro" id="IPR017911">
    <property type="entry name" value="MacB-like_ATP-bd"/>
</dbReference>
<dbReference type="EMBL" id="LN879430">
    <property type="protein sequence ID" value="CUH93778.1"/>
    <property type="molecule type" value="Genomic_DNA"/>
</dbReference>
<dbReference type="Proteomes" id="UP000196053">
    <property type="component" value="Chromosome I"/>
</dbReference>
<dbReference type="PROSITE" id="PS50893">
    <property type="entry name" value="ABC_TRANSPORTER_2"/>
    <property type="match status" value="1"/>
</dbReference>
<reference evidence="7" key="1">
    <citation type="submission" date="2015-09" db="EMBL/GenBank/DDBJ databases">
        <authorList>
            <person name="Wibberg D."/>
        </authorList>
    </citation>
    <scope>NUCLEOTIDE SEQUENCE [LARGE SCALE GENOMIC DNA]</scope>
    <source>
        <strain evidence="7">SD1D</strain>
    </source>
</reference>
<dbReference type="OrthoDB" id="9802264at2"/>
<name>A0A0K8J928_9FIRM</name>
<dbReference type="InterPro" id="IPR017871">
    <property type="entry name" value="ABC_transporter-like_CS"/>
</dbReference>